<name>A0ABS9MMQ3_9FIRM</name>
<dbReference type="RefSeq" id="WP_191362861.1">
    <property type="nucleotide sequence ID" value="NZ_JAKNHQ010000021.1"/>
</dbReference>
<dbReference type="Pfam" id="PF14206">
    <property type="entry name" value="Cys_rich_CPCC"/>
    <property type="match status" value="1"/>
</dbReference>
<gene>
    <name evidence="2" type="ORF">L0P57_12405</name>
</gene>
<reference evidence="2 3" key="1">
    <citation type="submission" date="2022-01" db="EMBL/GenBank/DDBJ databases">
        <title>Collection of gut derived symbiotic bacterial strains cultured from healthy donors.</title>
        <authorList>
            <person name="Lin H."/>
            <person name="Kohout C."/>
            <person name="Waligurski E."/>
            <person name="Pamer E.G."/>
        </authorList>
    </citation>
    <scope>NUCLEOTIDE SEQUENCE [LARGE SCALE GENOMIC DNA]</scope>
    <source>
        <strain evidence="2 3">DFI.7.58</strain>
    </source>
</reference>
<dbReference type="EMBL" id="JAKNHQ010000021">
    <property type="protein sequence ID" value="MCG4611729.1"/>
    <property type="molecule type" value="Genomic_DNA"/>
</dbReference>
<evidence type="ECO:0000259" key="1">
    <source>
        <dbReference type="Pfam" id="PF14206"/>
    </source>
</evidence>
<evidence type="ECO:0000313" key="3">
    <source>
        <dbReference type="Proteomes" id="UP001298681"/>
    </source>
</evidence>
<dbReference type="InterPro" id="IPR025983">
    <property type="entry name" value="Cys_rich_CPCC"/>
</dbReference>
<dbReference type="Proteomes" id="UP001298681">
    <property type="component" value="Unassembled WGS sequence"/>
</dbReference>
<accession>A0ABS9MMQ3</accession>
<proteinExistence type="predicted"/>
<protein>
    <recommendedName>
        <fullName evidence="1">Cysteine-rich CPCC domain-containing protein</fullName>
    </recommendedName>
</protein>
<feature type="domain" description="Cysteine-rich CPCC" evidence="1">
    <location>
        <begin position="6"/>
        <end position="65"/>
    </location>
</feature>
<keyword evidence="3" id="KW-1185">Reference proteome</keyword>
<organism evidence="2 3">
    <name type="scientific">Anaeromassilibacillus senegalensis</name>
    <dbReference type="NCBI Taxonomy" id="1673717"/>
    <lineage>
        <taxon>Bacteria</taxon>
        <taxon>Bacillati</taxon>
        <taxon>Bacillota</taxon>
        <taxon>Clostridia</taxon>
        <taxon>Eubacteriales</taxon>
        <taxon>Acutalibacteraceae</taxon>
        <taxon>Anaeromassilibacillus</taxon>
    </lineage>
</organism>
<sequence>MENGAPCTCCGDRTIPSHKDMISYICPIGYWEIDVFLSGEEEPSDENHGLTLKEARENFEQYGVVLPS</sequence>
<evidence type="ECO:0000313" key="2">
    <source>
        <dbReference type="EMBL" id="MCG4611729.1"/>
    </source>
</evidence>
<comment type="caution">
    <text evidence="2">The sequence shown here is derived from an EMBL/GenBank/DDBJ whole genome shotgun (WGS) entry which is preliminary data.</text>
</comment>